<keyword evidence="1" id="KW-0732">Signal</keyword>
<proteinExistence type="predicted"/>
<keyword evidence="3" id="KW-1185">Reference proteome</keyword>
<evidence type="ECO:0000313" key="2">
    <source>
        <dbReference type="EMBL" id="MBB5351564.1"/>
    </source>
</evidence>
<comment type="caution">
    <text evidence="2">The sequence shown here is derived from an EMBL/GenBank/DDBJ whole genome shotgun (WGS) entry which is preliminary data.</text>
</comment>
<dbReference type="Proteomes" id="UP000557717">
    <property type="component" value="Unassembled WGS sequence"/>
</dbReference>
<protein>
    <recommendedName>
        <fullName evidence="4">PEP-CTERM protein-sorting domain-containing protein</fullName>
    </recommendedName>
</protein>
<gene>
    <name evidence="2" type="ORF">HNR46_001801</name>
</gene>
<organism evidence="2 3">
    <name type="scientific">Haloferula luteola</name>
    <dbReference type="NCBI Taxonomy" id="595692"/>
    <lineage>
        <taxon>Bacteria</taxon>
        <taxon>Pseudomonadati</taxon>
        <taxon>Verrucomicrobiota</taxon>
        <taxon>Verrucomicrobiia</taxon>
        <taxon>Verrucomicrobiales</taxon>
        <taxon>Verrucomicrobiaceae</taxon>
        <taxon>Haloferula</taxon>
    </lineage>
</organism>
<dbReference type="NCBIfam" id="TIGR02595">
    <property type="entry name" value="PEP_CTERM"/>
    <property type="match status" value="1"/>
</dbReference>
<dbReference type="EMBL" id="JACHFD010000007">
    <property type="protein sequence ID" value="MBB5351564.1"/>
    <property type="molecule type" value="Genomic_DNA"/>
</dbReference>
<feature type="signal peptide" evidence="1">
    <location>
        <begin position="1"/>
        <end position="16"/>
    </location>
</feature>
<sequence>MKPVLAFLVLSLPASAVLSVDFESVDDLSNSFTVAGGTTGISVIGTGVGFDGSDGVNNLTATRAHAFVVPQSFSGDLSSWSTSILWNPGNSTASQFTIGVADSPDVFMTGTVPSAIQNAGDSTFLFGSIYSIFASGGINVTTTEPGVNPVIRDQTLTTLGLNTWYHVSLDVTFNGGISYTATASISAVDGTGAPTSTLVSASSTFDNATLSADGEVYTFFGVTDIAGTMDEFVTTAVVPEPHSLLLCSLSTGLLFLRRRRSC</sequence>
<evidence type="ECO:0008006" key="4">
    <source>
        <dbReference type="Google" id="ProtNLM"/>
    </source>
</evidence>
<evidence type="ECO:0000256" key="1">
    <source>
        <dbReference type="SAM" id="SignalP"/>
    </source>
</evidence>
<dbReference type="RefSeq" id="WP_184017840.1">
    <property type="nucleotide sequence ID" value="NZ_JACHFD010000007.1"/>
</dbReference>
<dbReference type="AlphaFoldDB" id="A0A840V7K2"/>
<evidence type="ECO:0000313" key="3">
    <source>
        <dbReference type="Proteomes" id="UP000557717"/>
    </source>
</evidence>
<accession>A0A840V7K2</accession>
<reference evidence="2 3" key="1">
    <citation type="submission" date="2020-08" db="EMBL/GenBank/DDBJ databases">
        <title>Genomic Encyclopedia of Type Strains, Phase IV (KMG-IV): sequencing the most valuable type-strain genomes for metagenomic binning, comparative biology and taxonomic classification.</title>
        <authorList>
            <person name="Goeker M."/>
        </authorList>
    </citation>
    <scope>NUCLEOTIDE SEQUENCE [LARGE SCALE GENOMIC DNA]</scope>
    <source>
        <strain evidence="2 3">YC6886</strain>
    </source>
</reference>
<name>A0A840V7K2_9BACT</name>
<feature type="chain" id="PRO_5032370560" description="PEP-CTERM protein-sorting domain-containing protein" evidence="1">
    <location>
        <begin position="17"/>
        <end position="262"/>
    </location>
</feature>
<dbReference type="InterPro" id="IPR013424">
    <property type="entry name" value="Ice-binding_C"/>
</dbReference>